<dbReference type="PATRIC" id="fig|314722.6.peg.164"/>
<dbReference type="EMBL" id="CP011144">
    <property type="protein sequence ID" value="AKC88097.1"/>
    <property type="molecule type" value="Genomic_DNA"/>
</dbReference>
<gene>
    <name evidence="2" type="ORF">WQ53_00795</name>
</gene>
<keyword evidence="1" id="KW-1133">Transmembrane helix</keyword>
<dbReference type="KEGG" id="psuw:WQ53_00795"/>
<evidence type="ECO:0000256" key="1">
    <source>
        <dbReference type="SAM" id="Phobius"/>
    </source>
</evidence>
<name>A0A0E3Z3T7_9GAMM</name>
<proteinExistence type="predicted"/>
<evidence type="ECO:0000313" key="3">
    <source>
        <dbReference type="Proteomes" id="UP000033067"/>
    </source>
</evidence>
<evidence type="ECO:0000313" key="2">
    <source>
        <dbReference type="EMBL" id="AKC88097.1"/>
    </source>
</evidence>
<protein>
    <recommendedName>
        <fullName evidence="4">Transmembrane protein</fullName>
    </recommendedName>
</protein>
<dbReference type="Proteomes" id="UP000033067">
    <property type="component" value="Chromosome"/>
</dbReference>
<organism evidence="2 3">
    <name type="scientific">Pseudoxanthomonas suwonensis</name>
    <dbReference type="NCBI Taxonomy" id="314722"/>
    <lineage>
        <taxon>Bacteria</taxon>
        <taxon>Pseudomonadati</taxon>
        <taxon>Pseudomonadota</taxon>
        <taxon>Gammaproteobacteria</taxon>
        <taxon>Lysobacterales</taxon>
        <taxon>Lysobacteraceae</taxon>
        <taxon>Pseudoxanthomonas</taxon>
    </lineage>
</organism>
<dbReference type="AlphaFoldDB" id="A0A0E3Z3T7"/>
<keyword evidence="1" id="KW-0472">Membrane</keyword>
<keyword evidence="1" id="KW-0812">Transmembrane</keyword>
<keyword evidence="3" id="KW-1185">Reference proteome</keyword>
<reference evidence="2 3" key="1">
    <citation type="journal article" date="2015" name="Genome Announc.">
        <title>Complete Genome Sequence of Pseudoxanthomonas suwonensis Strain J1, a Cellulose-Degrading Bacterium Isolated from Leaf- and Wood-Enriched Soil.</title>
        <authorList>
            <person name="Hou L."/>
            <person name="Jiang J."/>
            <person name="Xu Z."/>
            <person name="Zhou Y."/>
            <person name="Leung F.C."/>
        </authorList>
    </citation>
    <scope>NUCLEOTIDE SEQUENCE [LARGE SCALE GENOMIC DNA]</scope>
    <source>
        <strain evidence="2 3">J1</strain>
    </source>
</reference>
<accession>A0A0E3Z3T7</accession>
<sequence>MLAPLSVLGSDLPRIAAWPLAAAAAAYGLWQLRREAGRAPRQLVLATTAGGIDTLDGQPLQACRIAWRGPLAFVHAIGHDGRGQRLAWWPDTLPRPLRRELRLAAAARAASRRDRPMAP</sequence>
<feature type="transmembrane region" description="Helical" evidence="1">
    <location>
        <begin position="15"/>
        <end position="32"/>
    </location>
</feature>
<evidence type="ECO:0008006" key="4">
    <source>
        <dbReference type="Google" id="ProtNLM"/>
    </source>
</evidence>